<organism evidence="5 6">
    <name type="scientific">Conoideocrella luteorostrata</name>
    <dbReference type="NCBI Taxonomy" id="1105319"/>
    <lineage>
        <taxon>Eukaryota</taxon>
        <taxon>Fungi</taxon>
        <taxon>Dikarya</taxon>
        <taxon>Ascomycota</taxon>
        <taxon>Pezizomycotina</taxon>
        <taxon>Sordariomycetes</taxon>
        <taxon>Hypocreomycetidae</taxon>
        <taxon>Hypocreales</taxon>
        <taxon>Clavicipitaceae</taxon>
        <taxon>Conoideocrella</taxon>
    </lineage>
</organism>
<dbReference type="GO" id="GO:0046872">
    <property type="term" value="F:metal ion binding"/>
    <property type="evidence" value="ECO:0007669"/>
    <property type="project" value="UniProtKB-KW"/>
</dbReference>
<proteinExistence type="predicted"/>
<dbReference type="Proteomes" id="UP001251528">
    <property type="component" value="Unassembled WGS sequence"/>
</dbReference>
<dbReference type="PANTHER" id="PTHR30502">
    <property type="entry name" value="2-KETO-3-DEOXY-L-RHAMNONATE ALDOLASE"/>
    <property type="match status" value="1"/>
</dbReference>
<name>A0AAJ0CZ78_9HYPO</name>
<evidence type="ECO:0000313" key="5">
    <source>
        <dbReference type="EMBL" id="KAK2612053.1"/>
    </source>
</evidence>
<dbReference type="Pfam" id="PF03328">
    <property type="entry name" value="HpcH_HpaI"/>
    <property type="match status" value="1"/>
</dbReference>
<comment type="caution">
    <text evidence="5">The sequence shown here is derived from an EMBL/GenBank/DDBJ whole genome shotgun (WGS) entry which is preliminary data.</text>
</comment>
<dbReference type="InterPro" id="IPR040442">
    <property type="entry name" value="Pyrv_kinase-like_dom_sf"/>
</dbReference>
<feature type="region of interest" description="Disordered" evidence="3">
    <location>
        <begin position="290"/>
        <end position="310"/>
    </location>
</feature>
<evidence type="ECO:0000259" key="4">
    <source>
        <dbReference type="Pfam" id="PF03328"/>
    </source>
</evidence>
<feature type="compositionally biased region" description="Polar residues" evidence="3">
    <location>
        <begin position="301"/>
        <end position="310"/>
    </location>
</feature>
<gene>
    <name evidence="5" type="ORF">QQS21_001902</name>
</gene>
<dbReference type="SUPFAM" id="SSF51621">
    <property type="entry name" value="Phosphoenolpyruvate/pyruvate domain"/>
    <property type="match status" value="1"/>
</dbReference>
<dbReference type="GO" id="GO:0005737">
    <property type="term" value="C:cytoplasm"/>
    <property type="evidence" value="ECO:0007669"/>
    <property type="project" value="TreeGrafter"/>
</dbReference>
<keyword evidence="2" id="KW-0456">Lyase</keyword>
<evidence type="ECO:0000313" key="6">
    <source>
        <dbReference type="Proteomes" id="UP001251528"/>
    </source>
</evidence>
<dbReference type="InterPro" id="IPR050251">
    <property type="entry name" value="HpcH-HpaI_aldolase"/>
</dbReference>
<protein>
    <recommendedName>
        <fullName evidence="4">HpcH/HpaI aldolase/citrate lyase domain-containing protein</fullName>
    </recommendedName>
</protein>
<evidence type="ECO:0000256" key="1">
    <source>
        <dbReference type="ARBA" id="ARBA00022723"/>
    </source>
</evidence>
<dbReference type="EMBL" id="JASWJB010000021">
    <property type="protein sequence ID" value="KAK2612053.1"/>
    <property type="molecule type" value="Genomic_DNA"/>
</dbReference>
<accession>A0AAJ0CZ78</accession>
<evidence type="ECO:0000256" key="2">
    <source>
        <dbReference type="ARBA" id="ARBA00023239"/>
    </source>
</evidence>
<dbReference type="InterPro" id="IPR015813">
    <property type="entry name" value="Pyrv/PenolPyrv_kinase-like_dom"/>
</dbReference>
<dbReference type="PANTHER" id="PTHR30502:SF8">
    <property type="entry name" value="SYNTHASE, PUTATIVE-RELATED"/>
    <property type="match status" value="1"/>
</dbReference>
<keyword evidence="6" id="KW-1185">Reference proteome</keyword>
<keyword evidence="1" id="KW-0479">Metal-binding</keyword>
<dbReference type="AlphaFoldDB" id="A0AAJ0CZ78"/>
<reference evidence="5" key="1">
    <citation type="submission" date="2023-06" db="EMBL/GenBank/DDBJ databases">
        <title>Conoideocrella luteorostrata (Hypocreales: Clavicipitaceae), a potential biocontrol fungus for elongate hemlock scale in United States Christmas tree production areas.</title>
        <authorList>
            <person name="Barrett H."/>
            <person name="Lovett B."/>
            <person name="Macias A.M."/>
            <person name="Stajich J.E."/>
            <person name="Kasson M.T."/>
        </authorList>
    </citation>
    <scope>NUCLEOTIDE SEQUENCE</scope>
    <source>
        <strain evidence="5">ARSEF 14590</strain>
    </source>
</reference>
<sequence length="310" mass="33714">MAINGSKPEHVGERGMQAYRAPSLAQPHRARQALRDAYEGKIGPLLGFYMALPNVMNAKVAAQLEADFVWVDWEHSPLDVETMTEVVQTIQYVSEGATMAFVRVPNHDHANIGFALDAGASAVIVPQVDTVAQAQHVVSSSKFGKVVNGTRSAPPARWVPGLSTAATLDPSSTIWENLNKQAALIIQIESEVGVKNLDDILTEVGSQIDVVWIGLIDLRVSMGYDGIWGDEPDFLRTIRLCEQTLSKHGKPTAGPCFDGNWARAANKTFTVVSGDWLALANERETIRNARTNLPATDKRQNWSSTSGVAK</sequence>
<dbReference type="Gene3D" id="3.20.20.60">
    <property type="entry name" value="Phosphoenolpyruvate-binding domains"/>
    <property type="match status" value="1"/>
</dbReference>
<dbReference type="InterPro" id="IPR005000">
    <property type="entry name" value="Aldolase/citrate-lyase_domain"/>
</dbReference>
<evidence type="ECO:0000256" key="3">
    <source>
        <dbReference type="SAM" id="MobiDB-lite"/>
    </source>
</evidence>
<dbReference type="GO" id="GO:0016832">
    <property type="term" value="F:aldehyde-lyase activity"/>
    <property type="evidence" value="ECO:0007669"/>
    <property type="project" value="TreeGrafter"/>
</dbReference>
<feature type="domain" description="HpcH/HpaI aldolase/citrate lyase" evidence="4">
    <location>
        <begin position="47"/>
        <end position="227"/>
    </location>
</feature>